<reference evidence="1" key="2">
    <citation type="journal article" date="2022" name="Res Sq">
        <title>Comparative Genomics Reveals Insights into the Divergent Evolution of Astigmatic Mites and Household Pest Adaptations.</title>
        <authorList>
            <person name="Xiong Q."/>
            <person name="Wan A.T.-Y."/>
            <person name="Liu X.-Y."/>
            <person name="Fung C.S.-H."/>
            <person name="Xiao X."/>
            <person name="Malainual N."/>
            <person name="Hou J."/>
            <person name="Wang L."/>
            <person name="Wang M."/>
            <person name="Yang K."/>
            <person name="Cui Y."/>
            <person name="Leung E."/>
            <person name="Nong W."/>
            <person name="Shin S.-K."/>
            <person name="Au S."/>
            <person name="Jeong K.Y."/>
            <person name="Chew F.T."/>
            <person name="Hui J."/>
            <person name="Leung T.F."/>
            <person name="Tungtrongchitr A."/>
            <person name="Zhong N."/>
            <person name="Liu Z."/>
            <person name="Tsui S."/>
        </authorList>
    </citation>
    <scope>NUCLEOTIDE SEQUENCE</scope>
    <source>
        <strain evidence="1">Derf</strain>
        <tissue evidence="1">Whole organism</tissue>
    </source>
</reference>
<name>A0A922IH37_DERFA</name>
<evidence type="ECO:0000313" key="2">
    <source>
        <dbReference type="Proteomes" id="UP000790347"/>
    </source>
</evidence>
<proteinExistence type="predicted"/>
<dbReference type="AlphaFoldDB" id="A0A922IH37"/>
<gene>
    <name evidence="1" type="ORF">DERF_003299</name>
</gene>
<reference evidence="1" key="1">
    <citation type="submission" date="2013-05" db="EMBL/GenBank/DDBJ databases">
        <authorList>
            <person name="Yim A.K.Y."/>
            <person name="Chan T.F."/>
            <person name="Ji K.M."/>
            <person name="Liu X.Y."/>
            <person name="Zhou J.W."/>
            <person name="Li R.Q."/>
            <person name="Yang K.Y."/>
            <person name="Li J."/>
            <person name="Li M."/>
            <person name="Law P.T.W."/>
            <person name="Wu Y.L."/>
            <person name="Cai Z.L."/>
            <person name="Qin H."/>
            <person name="Bao Y."/>
            <person name="Leung R.K.K."/>
            <person name="Ng P.K.S."/>
            <person name="Zou J."/>
            <person name="Zhong X.J."/>
            <person name="Ran P.X."/>
            <person name="Zhong N.S."/>
            <person name="Liu Z.G."/>
            <person name="Tsui S.K.W."/>
        </authorList>
    </citation>
    <scope>NUCLEOTIDE SEQUENCE</scope>
    <source>
        <strain evidence="1">Derf</strain>
        <tissue evidence="1">Whole organism</tissue>
    </source>
</reference>
<sequence length="78" mass="9183">MKRLKRSKLNENHKEKQKHMFITGLYIVCNRPTEQANTNSDNDDDDDDNDGGHMTYIAIHYKCHSKQQVLNMNELNSF</sequence>
<comment type="caution">
    <text evidence="1">The sequence shown here is derived from an EMBL/GenBank/DDBJ whole genome shotgun (WGS) entry which is preliminary data.</text>
</comment>
<dbReference type="EMBL" id="ASGP02000001">
    <property type="protein sequence ID" value="KAH9529413.1"/>
    <property type="molecule type" value="Genomic_DNA"/>
</dbReference>
<protein>
    <submittedName>
        <fullName evidence="1">Uncharacterized protein</fullName>
    </submittedName>
</protein>
<evidence type="ECO:0000313" key="1">
    <source>
        <dbReference type="EMBL" id="KAH9529413.1"/>
    </source>
</evidence>
<dbReference type="Proteomes" id="UP000790347">
    <property type="component" value="Unassembled WGS sequence"/>
</dbReference>
<organism evidence="1 2">
    <name type="scientific">Dermatophagoides farinae</name>
    <name type="common">American house dust mite</name>
    <dbReference type="NCBI Taxonomy" id="6954"/>
    <lineage>
        <taxon>Eukaryota</taxon>
        <taxon>Metazoa</taxon>
        <taxon>Ecdysozoa</taxon>
        <taxon>Arthropoda</taxon>
        <taxon>Chelicerata</taxon>
        <taxon>Arachnida</taxon>
        <taxon>Acari</taxon>
        <taxon>Acariformes</taxon>
        <taxon>Sarcoptiformes</taxon>
        <taxon>Astigmata</taxon>
        <taxon>Psoroptidia</taxon>
        <taxon>Analgoidea</taxon>
        <taxon>Pyroglyphidae</taxon>
        <taxon>Dermatophagoidinae</taxon>
        <taxon>Dermatophagoides</taxon>
    </lineage>
</organism>
<keyword evidence="2" id="KW-1185">Reference proteome</keyword>
<accession>A0A922IH37</accession>